<reference evidence="1 2" key="1">
    <citation type="journal article" date="2019" name="Sci. Rep.">
        <title>Orb-weaving spider Araneus ventricosus genome elucidates the spidroin gene catalogue.</title>
        <authorList>
            <person name="Kono N."/>
            <person name="Nakamura H."/>
            <person name="Ohtoshi R."/>
            <person name="Moran D.A.P."/>
            <person name="Shinohara A."/>
            <person name="Yoshida Y."/>
            <person name="Fujiwara M."/>
            <person name="Mori M."/>
            <person name="Tomita M."/>
            <person name="Arakawa K."/>
        </authorList>
    </citation>
    <scope>NUCLEOTIDE SEQUENCE [LARGE SCALE GENOMIC DNA]</scope>
</reference>
<organism evidence="1 2">
    <name type="scientific">Araneus ventricosus</name>
    <name type="common">Orbweaver spider</name>
    <name type="synonym">Epeira ventricosa</name>
    <dbReference type="NCBI Taxonomy" id="182803"/>
    <lineage>
        <taxon>Eukaryota</taxon>
        <taxon>Metazoa</taxon>
        <taxon>Ecdysozoa</taxon>
        <taxon>Arthropoda</taxon>
        <taxon>Chelicerata</taxon>
        <taxon>Arachnida</taxon>
        <taxon>Araneae</taxon>
        <taxon>Araneomorphae</taxon>
        <taxon>Entelegynae</taxon>
        <taxon>Araneoidea</taxon>
        <taxon>Araneidae</taxon>
        <taxon>Araneus</taxon>
    </lineage>
</organism>
<evidence type="ECO:0000313" key="1">
    <source>
        <dbReference type="EMBL" id="GBM14048.1"/>
    </source>
</evidence>
<dbReference type="EMBL" id="BGPR01000338">
    <property type="protein sequence ID" value="GBM14048.1"/>
    <property type="molecule type" value="Genomic_DNA"/>
</dbReference>
<gene>
    <name evidence="1" type="ORF">AVEN_209941_1</name>
</gene>
<comment type="caution">
    <text evidence="1">The sequence shown here is derived from an EMBL/GenBank/DDBJ whole genome shotgun (WGS) entry which is preliminary data.</text>
</comment>
<protein>
    <submittedName>
        <fullName evidence="1">Uncharacterized protein</fullName>
    </submittedName>
</protein>
<dbReference type="AlphaFoldDB" id="A0A4Y2DDD7"/>
<accession>A0A4Y2DDD7</accession>
<dbReference type="Proteomes" id="UP000499080">
    <property type="component" value="Unassembled WGS sequence"/>
</dbReference>
<sequence>MLTKPLLNISCTFSSIEDPSQEIHHRQMDPRARMLISPWMQIFFWQQGRTSVRTADVYMKLMYQIQKLLRSGRSRTEFYERSPLSTNAVNSLSSTSEMIV</sequence>
<keyword evidence="2" id="KW-1185">Reference proteome</keyword>
<proteinExistence type="predicted"/>
<evidence type="ECO:0000313" key="2">
    <source>
        <dbReference type="Proteomes" id="UP000499080"/>
    </source>
</evidence>
<name>A0A4Y2DDD7_ARAVE</name>